<organism evidence="1 2">
    <name type="scientific">Nocardiopsis coralli</name>
    <dbReference type="NCBI Taxonomy" id="2772213"/>
    <lineage>
        <taxon>Bacteria</taxon>
        <taxon>Bacillati</taxon>
        <taxon>Actinomycetota</taxon>
        <taxon>Actinomycetes</taxon>
        <taxon>Streptosporangiales</taxon>
        <taxon>Nocardiopsidaceae</taxon>
        <taxon>Nocardiopsis</taxon>
    </lineage>
</organism>
<proteinExistence type="predicted"/>
<evidence type="ECO:0000313" key="2">
    <source>
        <dbReference type="Proteomes" id="UP000806528"/>
    </source>
</evidence>
<name>A0ABR9P6F3_9ACTN</name>
<evidence type="ECO:0000313" key="1">
    <source>
        <dbReference type="EMBL" id="MBE2999422.1"/>
    </source>
</evidence>
<sequence length="308" mass="32717">MSPSPSPEVRVPAALDAHLRRHAGASWADGLAELTSARLRVWGLRVRGPVLHGMVALVVPVWLPGGGRAVLKMQPLDAETAGEPVALRAWDGRGAVRLLDDDPGTGALLLEALDPERNLERVDLDAALERVGGLLARLHAVPAPAGIRGLGEEARDLAGRADHLSRTMGAESGRARLVGLAARAREVSAEPGGALLHWDLHFANVLAPLPGAEREPWVAIDPKPLAGDGGFDLWPCLHNRWEEAVATGDPGREARRRMELLAEAAGLERDRARAWTLVRVLQECVWALEDGGHGLPPVPVAVAEALGA</sequence>
<dbReference type="Proteomes" id="UP000806528">
    <property type="component" value="Unassembled WGS sequence"/>
</dbReference>
<dbReference type="EMBL" id="JADBGI010000009">
    <property type="protein sequence ID" value="MBE2999422.1"/>
    <property type="molecule type" value="Genomic_DNA"/>
</dbReference>
<comment type="caution">
    <text evidence="1">The sequence shown here is derived from an EMBL/GenBank/DDBJ whole genome shotgun (WGS) entry which is preliminary data.</text>
</comment>
<dbReference type="RefSeq" id="WP_193122055.1">
    <property type="nucleotide sequence ID" value="NZ_JADBGI010000009.1"/>
</dbReference>
<dbReference type="SUPFAM" id="SSF56112">
    <property type="entry name" value="Protein kinase-like (PK-like)"/>
    <property type="match status" value="1"/>
</dbReference>
<dbReference type="Pfam" id="PF04655">
    <property type="entry name" value="APH_6_hur"/>
    <property type="match status" value="1"/>
</dbReference>
<keyword evidence="2" id="KW-1185">Reference proteome</keyword>
<dbReference type="InterPro" id="IPR011009">
    <property type="entry name" value="Kinase-like_dom_sf"/>
</dbReference>
<reference evidence="1 2" key="1">
    <citation type="submission" date="2020-09" db="EMBL/GenBank/DDBJ databases">
        <title>Diversity and distribution of actinomycetes associated with coral in the coast of Hainan.</title>
        <authorList>
            <person name="Li F."/>
        </authorList>
    </citation>
    <scope>NUCLEOTIDE SEQUENCE [LARGE SCALE GENOMIC DNA]</scope>
    <source>
        <strain evidence="1 2">HNM0947</strain>
    </source>
</reference>
<protein>
    <submittedName>
        <fullName evidence="1">Hydroxyurea phosphotransferase</fullName>
    </submittedName>
</protein>
<gene>
    <name evidence="1" type="ORF">IDM40_12005</name>
</gene>
<dbReference type="InterPro" id="IPR006748">
    <property type="entry name" value="NH2Glyco/OHUrea_AB-resist_kin"/>
</dbReference>
<accession>A0ABR9P6F3</accession>